<evidence type="ECO:0000313" key="1">
    <source>
        <dbReference type="EMBL" id="KAI9912361.1"/>
    </source>
</evidence>
<evidence type="ECO:0000313" key="2">
    <source>
        <dbReference type="Proteomes" id="UP001163321"/>
    </source>
</evidence>
<reference evidence="1 2" key="1">
    <citation type="journal article" date="2022" name="bioRxiv">
        <title>The genome of the oomycete Peronosclerospora sorghi, a cosmopolitan pathogen of maize and sorghum, is inflated with dispersed pseudogenes.</title>
        <authorList>
            <person name="Fletcher K."/>
            <person name="Martin F."/>
            <person name="Isakeit T."/>
            <person name="Cavanaugh K."/>
            <person name="Magill C."/>
            <person name="Michelmore R."/>
        </authorList>
    </citation>
    <scope>NUCLEOTIDE SEQUENCE [LARGE SCALE GENOMIC DNA]</scope>
    <source>
        <strain evidence="1">P6</strain>
    </source>
</reference>
<proteinExistence type="predicted"/>
<sequence>MEQSQVTLPRGQLSRLEADLVIRDLEFTIEVTRQLESVKFDTLLDILTSAVTFSSNEDAQLVAVSGMVSLFSSAFDHLPPTRATCMYDFLSTTAESHRSRGVRHIALSCLLCMCEARATDGRLQWKEKHRFERRVFCLFTTCCTFKGIKLMLENLAIPEDVDVNEVLAKVVASIKYQAFGRAALTDEVGKMLREEMVKSTQLMEICQLVEMTRVSILHLSIPTR</sequence>
<comment type="caution">
    <text evidence="1">The sequence shown here is derived from an EMBL/GenBank/DDBJ whole genome shotgun (WGS) entry which is preliminary data.</text>
</comment>
<dbReference type="Proteomes" id="UP001163321">
    <property type="component" value="Chromosome 4"/>
</dbReference>
<accession>A0ACC0W2Y4</accession>
<gene>
    <name evidence="1" type="ORF">PsorP6_005258</name>
</gene>
<dbReference type="EMBL" id="CM047583">
    <property type="protein sequence ID" value="KAI9912361.1"/>
    <property type="molecule type" value="Genomic_DNA"/>
</dbReference>
<protein>
    <submittedName>
        <fullName evidence="1">Uncharacterized protein</fullName>
    </submittedName>
</protein>
<name>A0ACC0W2Y4_9STRA</name>
<keyword evidence="2" id="KW-1185">Reference proteome</keyword>
<organism evidence="1 2">
    <name type="scientific">Peronosclerospora sorghi</name>
    <dbReference type="NCBI Taxonomy" id="230839"/>
    <lineage>
        <taxon>Eukaryota</taxon>
        <taxon>Sar</taxon>
        <taxon>Stramenopiles</taxon>
        <taxon>Oomycota</taxon>
        <taxon>Peronosporomycetes</taxon>
        <taxon>Peronosporales</taxon>
        <taxon>Peronosporaceae</taxon>
        <taxon>Peronosclerospora</taxon>
    </lineage>
</organism>